<reference evidence="2" key="1">
    <citation type="submission" date="2016-05" db="EMBL/GenBank/DDBJ databases">
        <title>Comparative genomics of biotechnologically important yeasts.</title>
        <authorList>
            <consortium name="DOE Joint Genome Institute"/>
            <person name="Riley R."/>
            <person name="Haridas S."/>
            <person name="Wolfe K.H."/>
            <person name="Lopes M.R."/>
            <person name="Hittinger C.T."/>
            <person name="Goker M."/>
            <person name="Salamov A."/>
            <person name="Wisecaver J."/>
            <person name="Long T.M."/>
            <person name="Aerts A.L."/>
            <person name="Barry K."/>
            <person name="Choi C."/>
            <person name="Clum A."/>
            <person name="Coughlan A.Y."/>
            <person name="Deshpande S."/>
            <person name="Douglass A.P."/>
            <person name="Hanson S.J."/>
            <person name="Klenk H.-P."/>
            <person name="Labutti K."/>
            <person name="Lapidus A."/>
            <person name="Lindquist E."/>
            <person name="Lipzen A."/>
            <person name="Meier-Kolthoff J.P."/>
            <person name="Ohm R.A."/>
            <person name="Otillar R.P."/>
            <person name="Pangilinan J."/>
            <person name="Peng Y."/>
            <person name="Rokas A."/>
            <person name="Rosa C.A."/>
            <person name="Scheuner C."/>
            <person name="Sibirny A.A."/>
            <person name="Slot J.C."/>
            <person name="Stielow J.B."/>
            <person name="Sun H."/>
            <person name="Kurtzman C.P."/>
            <person name="Blackwell M."/>
            <person name="Grigoriev I.V."/>
            <person name="Jeffries T.W."/>
        </authorList>
    </citation>
    <scope>NUCLEOTIDE SEQUENCE [LARGE SCALE GENOMIC DNA]</scope>
    <source>
        <strain evidence="2">NRRL Y-2460</strain>
    </source>
</reference>
<evidence type="ECO:0008006" key="3">
    <source>
        <dbReference type="Google" id="ProtNLM"/>
    </source>
</evidence>
<protein>
    <recommendedName>
        <fullName evidence="3">ATP synthase assembly factor FMC1, mitochondrial</fullName>
    </recommendedName>
</protein>
<dbReference type="Proteomes" id="UP000094236">
    <property type="component" value="Unassembled WGS sequence"/>
</dbReference>
<dbReference type="PANTHER" id="PTHR28015">
    <property type="entry name" value="ATP SYNTHASE ASSEMBLY FACTOR FMC1, MITOCHONDRIAL"/>
    <property type="match status" value="1"/>
</dbReference>
<sequence length="144" mass="16497">MSSKTIKLLAENLQKELHTLNQNSFKVHQKDLQKKNEAMLAYKKLQLLRAGKTLDNETASVLAKKYSTTELKLPAVDMSFVDHIVEKKGAHNRLDHHHLDTMIVFLSSQRVYHELLERYNPGLTASKDNHVKKTANRVGLEIPE</sequence>
<dbReference type="STRING" id="669874.A0A1E4TYC5"/>
<evidence type="ECO:0000313" key="2">
    <source>
        <dbReference type="Proteomes" id="UP000094236"/>
    </source>
</evidence>
<dbReference type="EMBL" id="KV454012">
    <property type="protein sequence ID" value="ODV96745.1"/>
    <property type="molecule type" value="Genomic_DNA"/>
</dbReference>
<dbReference type="Pfam" id="PF13233">
    <property type="entry name" value="Complex1_LYR_2"/>
    <property type="match status" value="1"/>
</dbReference>
<gene>
    <name evidence="1" type="ORF">PACTADRAFT_48561</name>
</gene>
<proteinExistence type="predicted"/>
<name>A0A1E4TYC5_PACTA</name>
<evidence type="ECO:0000313" key="1">
    <source>
        <dbReference type="EMBL" id="ODV96745.1"/>
    </source>
</evidence>
<keyword evidence="2" id="KW-1185">Reference proteome</keyword>
<dbReference type="AlphaFoldDB" id="A0A1E4TYC5"/>
<dbReference type="PANTHER" id="PTHR28015:SF1">
    <property type="entry name" value="ATP SYNTHASE ASSEMBLY FACTOR FMC1, MITOCHONDRIAL"/>
    <property type="match status" value="1"/>
</dbReference>
<dbReference type="OrthoDB" id="15893at2759"/>
<accession>A0A1E4TYC5</accession>
<dbReference type="GO" id="GO:0005759">
    <property type="term" value="C:mitochondrial matrix"/>
    <property type="evidence" value="ECO:0007669"/>
    <property type="project" value="TreeGrafter"/>
</dbReference>
<dbReference type="GO" id="GO:0033615">
    <property type="term" value="P:mitochondrial proton-transporting ATP synthase complex assembly"/>
    <property type="evidence" value="ECO:0007669"/>
    <property type="project" value="InterPro"/>
</dbReference>
<organism evidence="1 2">
    <name type="scientific">Pachysolen tannophilus NRRL Y-2460</name>
    <dbReference type="NCBI Taxonomy" id="669874"/>
    <lineage>
        <taxon>Eukaryota</taxon>
        <taxon>Fungi</taxon>
        <taxon>Dikarya</taxon>
        <taxon>Ascomycota</taxon>
        <taxon>Saccharomycotina</taxon>
        <taxon>Pichiomycetes</taxon>
        <taxon>Pachysolenaceae</taxon>
        <taxon>Pachysolen</taxon>
    </lineage>
</organism>
<dbReference type="InterPro" id="IPR039196">
    <property type="entry name" value="Fmc1"/>
</dbReference>